<proteinExistence type="predicted"/>
<protein>
    <recommendedName>
        <fullName evidence="1">RNA-directed RNA polymerase</fullName>
        <ecNumber evidence="1">2.7.7.48</ecNumber>
    </recommendedName>
    <alternativeName>
        <fullName evidence="7">RNA replicase beta chain</fullName>
    </alternativeName>
</protein>
<accession>A0A514D234</accession>
<dbReference type="InterPro" id="IPR043502">
    <property type="entry name" value="DNA/RNA_pol_sf"/>
</dbReference>
<feature type="binding site" evidence="9">
    <location>
        <position position="382"/>
    </location>
    <ligand>
        <name>Mg(2+)</name>
        <dbReference type="ChEBI" id="CHEBI:18420"/>
        <label>2</label>
    </ligand>
</feature>
<evidence type="ECO:0000256" key="5">
    <source>
        <dbReference type="ARBA" id="ARBA00022741"/>
    </source>
</evidence>
<evidence type="ECO:0000256" key="7">
    <source>
        <dbReference type="ARBA" id="ARBA00030248"/>
    </source>
</evidence>
<dbReference type="SUPFAM" id="SSF56672">
    <property type="entry name" value="DNA/RNA polymerases"/>
    <property type="match status" value="1"/>
</dbReference>
<gene>
    <name evidence="11" type="ORF">H3Bulk41463_000001</name>
</gene>
<evidence type="ECO:0000256" key="2">
    <source>
        <dbReference type="ARBA" id="ARBA00022484"/>
    </source>
</evidence>
<evidence type="ECO:0000256" key="8">
    <source>
        <dbReference type="ARBA" id="ARBA00048744"/>
    </source>
</evidence>
<dbReference type="GO" id="GO:0039694">
    <property type="term" value="P:viral RNA genome replication"/>
    <property type="evidence" value="ECO:0007669"/>
    <property type="project" value="InterPro"/>
</dbReference>
<evidence type="ECO:0000256" key="3">
    <source>
        <dbReference type="ARBA" id="ARBA00022679"/>
    </source>
</evidence>
<keyword evidence="5" id="KW-0547">Nucleotide-binding</keyword>
<keyword evidence="6" id="KW-0693">Viral RNA replication</keyword>
<dbReference type="PROSITE" id="PS50522">
    <property type="entry name" value="RDRP_PHAGE"/>
    <property type="match status" value="1"/>
</dbReference>
<dbReference type="EC" id="2.7.7.48" evidence="1"/>
<feature type="domain" description="RdRp catalytic" evidence="10">
    <location>
        <begin position="282"/>
        <end position="414"/>
    </location>
</feature>
<dbReference type="GO" id="GO:0003968">
    <property type="term" value="F:RNA-directed RNA polymerase activity"/>
    <property type="evidence" value="ECO:0007669"/>
    <property type="project" value="UniProtKB-KW"/>
</dbReference>
<evidence type="ECO:0000256" key="6">
    <source>
        <dbReference type="ARBA" id="ARBA00022953"/>
    </source>
</evidence>
<evidence type="ECO:0000256" key="1">
    <source>
        <dbReference type="ARBA" id="ARBA00012494"/>
    </source>
</evidence>
<keyword evidence="9" id="KW-0460">Magnesium</keyword>
<keyword evidence="3" id="KW-0808">Transferase</keyword>
<feature type="binding site" evidence="9">
    <location>
        <position position="383"/>
    </location>
    <ligand>
        <name>Mg(2+)</name>
        <dbReference type="ChEBI" id="CHEBI:18420"/>
        <label>2</label>
    </ligand>
</feature>
<evidence type="ECO:0000256" key="9">
    <source>
        <dbReference type="PIRSR" id="PIRSR605093-1"/>
    </source>
</evidence>
<evidence type="ECO:0000256" key="4">
    <source>
        <dbReference type="ARBA" id="ARBA00022695"/>
    </source>
</evidence>
<comment type="cofactor">
    <cofactor evidence="9">
        <name>Mg(2+)</name>
        <dbReference type="ChEBI" id="CHEBI:18420"/>
    </cofactor>
    <text evidence="9">Binds 2 Mg(2+) per subunit.</text>
</comment>
<dbReference type="InterPro" id="IPR005093">
    <property type="entry name" value="RNArep_beta"/>
</dbReference>
<dbReference type="EMBL" id="MN033543">
    <property type="protein sequence ID" value="QDH87674.1"/>
    <property type="molecule type" value="Genomic_RNA"/>
</dbReference>
<dbReference type="GO" id="GO:0000166">
    <property type="term" value="F:nucleotide binding"/>
    <property type="evidence" value="ECO:0007669"/>
    <property type="project" value="UniProtKB-KW"/>
</dbReference>
<name>A0A514D234_9VIRU</name>
<evidence type="ECO:0000259" key="10">
    <source>
        <dbReference type="PROSITE" id="PS50522"/>
    </source>
</evidence>
<dbReference type="GO" id="GO:0046872">
    <property type="term" value="F:metal ion binding"/>
    <property type="evidence" value="ECO:0007669"/>
    <property type="project" value="UniProtKB-KW"/>
</dbReference>
<sequence>MHKQQLESSSKLARRESPKRLSAIFLSLCETIDTPKSLAAWILFREEEYAQLVSLECNPKDYLVSECSRFADDYLVSKFLSKFPDFKHPELDPEKKGLDSFYEFEEMCKATNQRFSKTSDAPITRSAWMRDILYRARRKISNVLGTPDLEYIARDFGWGPGATSVAKANLTSAYVKYALRLDVTDSALVMGKCCINSTPSWVNCQLQTDEFPSVAASLLESAFHVVRGNEVVLVPKNAKTHRVIAKEPHVNSYLQRGFGRYIRKRLKRYAGIDLDDQTCNQRLAREGSLSGTLATIDLSGASDTISLELVKFLLPDRWLRLLMPLRSAQGKTPDGHWRLYHKFSSMGNGFTFELESLIFWALCKSVVEEAEQEDFPVSVYGDDIIVPVSCYERVLEVIDYCGFRVNASKSFHSGVFRESCGKDYFNGQLVRPIFLKESLDNVESLYRLVNSLRRYAHSRHNSGCDARFRKVWNLCVSFIPSDFRGFKIPEGFGDGGIASNFDEALPRLLVPKRNEAGWEGYFFKALIRQPVKRRMSDKHAGYTATLSASKTLSVEPLKAPLNGFHSLRGSTRIKVARIHTRGWYDFGPWI</sequence>
<keyword evidence="4" id="KW-0548">Nucleotidyltransferase</keyword>
<keyword evidence="2 11" id="KW-0696">RNA-directed RNA polymerase</keyword>
<organism evidence="11">
    <name type="scientific">Leviviridae sp</name>
    <dbReference type="NCBI Taxonomy" id="2027243"/>
    <lineage>
        <taxon>Viruses</taxon>
        <taxon>Riboviria</taxon>
        <taxon>Orthornavirae</taxon>
        <taxon>Lenarviricota</taxon>
        <taxon>Leviviricetes</taxon>
        <taxon>Norzivirales</taxon>
        <taxon>Fiersviridae</taxon>
    </lineage>
</organism>
<dbReference type="Pfam" id="PF03431">
    <property type="entry name" value="RNA_replicase_B"/>
    <property type="match status" value="1"/>
</dbReference>
<keyword evidence="9" id="KW-0479">Metal-binding</keyword>
<feature type="binding site" evidence="9">
    <location>
        <position position="297"/>
    </location>
    <ligand>
        <name>Mg(2+)</name>
        <dbReference type="ChEBI" id="CHEBI:18420"/>
        <label>2</label>
    </ligand>
</feature>
<reference evidence="11" key="1">
    <citation type="submission" date="2019-05" db="EMBL/GenBank/DDBJ databases">
        <title>Metatranscriptomic reconstruction reveals RNA viruses with the potential to shape carbon cycling in soil.</title>
        <authorList>
            <person name="Starr E.P."/>
            <person name="Nuccio E."/>
            <person name="Pett-Ridge J."/>
            <person name="Banfield J.F."/>
            <person name="Firestone M.K."/>
        </authorList>
    </citation>
    <scope>NUCLEOTIDE SEQUENCE</scope>
    <source>
        <strain evidence="11">H3_Bulk_41_scaffold_463</strain>
    </source>
</reference>
<comment type="catalytic activity">
    <reaction evidence="8">
        <text>RNA(n) + a ribonucleoside 5'-triphosphate = RNA(n+1) + diphosphate</text>
        <dbReference type="Rhea" id="RHEA:21248"/>
        <dbReference type="Rhea" id="RHEA-COMP:14527"/>
        <dbReference type="Rhea" id="RHEA-COMP:17342"/>
        <dbReference type="ChEBI" id="CHEBI:33019"/>
        <dbReference type="ChEBI" id="CHEBI:61557"/>
        <dbReference type="ChEBI" id="CHEBI:140395"/>
        <dbReference type="EC" id="2.7.7.48"/>
    </reaction>
</comment>
<evidence type="ECO:0000313" key="11">
    <source>
        <dbReference type="EMBL" id="QDH87674.1"/>
    </source>
</evidence>
<dbReference type="InterPro" id="IPR007096">
    <property type="entry name" value="RNA-dir_Rpol_cat_phage"/>
</dbReference>